<dbReference type="RefSeq" id="WP_264898367.1">
    <property type="nucleotide sequence ID" value="NZ_JAPDVH010000001.1"/>
</dbReference>
<accession>A0AAW5UIN4</accession>
<organism evidence="1 2">
    <name type="scientific">Segatella copri</name>
    <dbReference type="NCBI Taxonomy" id="165179"/>
    <lineage>
        <taxon>Bacteria</taxon>
        <taxon>Pseudomonadati</taxon>
        <taxon>Bacteroidota</taxon>
        <taxon>Bacteroidia</taxon>
        <taxon>Bacteroidales</taxon>
        <taxon>Prevotellaceae</taxon>
        <taxon>Segatella</taxon>
    </lineage>
</organism>
<evidence type="ECO:0000313" key="2">
    <source>
        <dbReference type="Proteomes" id="UP001209168"/>
    </source>
</evidence>
<dbReference type="Proteomes" id="UP001209168">
    <property type="component" value="Unassembled WGS sequence"/>
</dbReference>
<evidence type="ECO:0000313" key="1">
    <source>
        <dbReference type="EMBL" id="MCW4154025.1"/>
    </source>
</evidence>
<protein>
    <recommendedName>
        <fullName evidence="3">Reverse transcriptase domain-containing protein</fullName>
    </recommendedName>
</protein>
<dbReference type="InterPro" id="IPR043502">
    <property type="entry name" value="DNA/RNA_pol_sf"/>
</dbReference>
<evidence type="ECO:0008006" key="3">
    <source>
        <dbReference type="Google" id="ProtNLM"/>
    </source>
</evidence>
<reference evidence="1" key="1">
    <citation type="submission" date="2022-11" db="EMBL/GenBank/DDBJ databases">
        <title>Genomic repertoires linked with pathogenic potency of arthritogenic Prevotella copri isolated from the gut of rheumatoid arthritis patients.</title>
        <authorList>
            <person name="Nii T."/>
            <person name="Maeda Y."/>
            <person name="Motooka D."/>
            <person name="Naito M."/>
            <person name="Matsumoto Y."/>
            <person name="Ogawa T."/>
            <person name="Oguro-Igashira E."/>
            <person name="Kishikawa T."/>
            <person name="Yamashita M."/>
            <person name="Koizumi S."/>
            <person name="Kurakawa T."/>
            <person name="Okumura R."/>
            <person name="Kayama H."/>
            <person name="Murakami M."/>
            <person name="Sakaguchi T."/>
            <person name="Das B."/>
            <person name="Nakamura S."/>
            <person name="Okada Y."/>
            <person name="Kumanogoh A."/>
            <person name="Takeda K."/>
        </authorList>
    </citation>
    <scope>NUCLEOTIDE SEQUENCE</scope>
    <source>
        <strain evidence="1">H012_8</strain>
    </source>
</reference>
<gene>
    <name evidence="1" type="ORF">ONT23_00405</name>
</gene>
<dbReference type="AlphaFoldDB" id="A0AAW5UIN4"/>
<proteinExistence type="predicted"/>
<dbReference type="SUPFAM" id="SSF56672">
    <property type="entry name" value="DNA/RNA polymerases"/>
    <property type="match status" value="1"/>
</dbReference>
<name>A0AAW5UIN4_9BACT</name>
<sequence>MTDTHELAYKRKAKLRKKHRKVKAELVSDMTNLNIAVRKSRKGKEGKKGVVIFDKDYNGNLLRLQRSLIDGTYKTSEGHDCMKRCPCGKVRKLHKLPYYPDHVEQHALMQILMPYLIKALYIESGASVKGRGMIYAKRRTERWIDENKSCGRLYYCKLDFVKFYENIDQFVIYDALCAFFTDKGIRRLLYEVIFALPKGLGIGLYPIQTLTNFYMSILCRLVCRKFDVKVEIYCDDMVILGKDKKEVWKAVNFIRQYAHDVMHQELHSNIGMQIIDDSHFLDFVGYRFYFNHTLLRKRMKEKFKKKMHNLENPMRRYQVAMSYKGWLMHCDGFNLWRMITKMNSFEDFDMPEIEDRDANGKKMFEGQRMSASYFAERTIVFLDVEFDVDSKVHKSGKSNVVSVEENGQKFKFFTNNKKLVEQLQWCSDNDKFPFMGKLRRMNQSGNPDFRIVGTKA</sequence>
<comment type="caution">
    <text evidence="1">The sequence shown here is derived from an EMBL/GenBank/DDBJ whole genome shotgun (WGS) entry which is preliminary data.</text>
</comment>
<dbReference type="EMBL" id="JAPDVH010000001">
    <property type="protein sequence ID" value="MCW4154025.1"/>
    <property type="molecule type" value="Genomic_DNA"/>
</dbReference>